<organism evidence="2 4">
    <name type="scientific">Medicago truncatula</name>
    <name type="common">Barrel medic</name>
    <name type="synonym">Medicago tribuloides</name>
    <dbReference type="NCBI Taxonomy" id="3880"/>
    <lineage>
        <taxon>Eukaryota</taxon>
        <taxon>Viridiplantae</taxon>
        <taxon>Streptophyta</taxon>
        <taxon>Embryophyta</taxon>
        <taxon>Tracheophyta</taxon>
        <taxon>Spermatophyta</taxon>
        <taxon>Magnoliopsida</taxon>
        <taxon>eudicotyledons</taxon>
        <taxon>Gunneridae</taxon>
        <taxon>Pentapetalae</taxon>
        <taxon>rosids</taxon>
        <taxon>fabids</taxon>
        <taxon>Fabales</taxon>
        <taxon>Fabaceae</taxon>
        <taxon>Papilionoideae</taxon>
        <taxon>50 kb inversion clade</taxon>
        <taxon>NPAAA clade</taxon>
        <taxon>Hologalegina</taxon>
        <taxon>IRL clade</taxon>
        <taxon>Trifolieae</taxon>
        <taxon>Medicago</taxon>
    </lineage>
</organism>
<evidence type="ECO:0000256" key="1">
    <source>
        <dbReference type="SAM" id="Phobius"/>
    </source>
</evidence>
<evidence type="ECO:0000313" key="2">
    <source>
        <dbReference type="EMBL" id="KEH39424.1"/>
    </source>
</evidence>
<dbReference type="AlphaFoldDB" id="A0A072VBP6"/>
<reference evidence="2 4" key="1">
    <citation type="journal article" date="2011" name="Nature">
        <title>The Medicago genome provides insight into the evolution of rhizobial symbioses.</title>
        <authorList>
            <person name="Young N.D."/>
            <person name="Debelle F."/>
            <person name="Oldroyd G.E."/>
            <person name="Geurts R."/>
            <person name="Cannon S.B."/>
            <person name="Udvardi M.K."/>
            <person name="Benedito V.A."/>
            <person name="Mayer K.F."/>
            <person name="Gouzy J."/>
            <person name="Schoof H."/>
            <person name="Van de Peer Y."/>
            <person name="Proost S."/>
            <person name="Cook D.R."/>
            <person name="Meyers B.C."/>
            <person name="Spannagl M."/>
            <person name="Cheung F."/>
            <person name="De Mita S."/>
            <person name="Krishnakumar V."/>
            <person name="Gundlach H."/>
            <person name="Zhou S."/>
            <person name="Mudge J."/>
            <person name="Bharti A.K."/>
            <person name="Murray J.D."/>
            <person name="Naoumkina M.A."/>
            <person name="Rosen B."/>
            <person name="Silverstein K.A."/>
            <person name="Tang H."/>
            <person name="Rombauts S."/>
            <person name="Zhao P.X."/>
            <person name="Zhou P."/>
            <person name="Barbe V."/>
            <person name="Bardou P."/>
            <person name="Bechner M."/>
            <person name="Bellec A."/>
            <person name="Berger A."/>
            <person name="Berges H."/>
            <person name="Bidwell S."/>
            <person name="Bisseling T."/>
            <person name="Choisne N."/>
            <person name="Couloux A."/>
            <person name="Denny R."/>
            <person name="Deshpande S."/>
            <person name="Dai X."/>
            <person name="Doyle J.J."/>
            <person name="Dudez A.M."/>
            <person name="Farmer A.D."/>
            <person name="Fouteau S."/>
            <person name="Franken C."/>
            <person name="Gibelin C."/>
            <person name="Gish J."/>
            <person name="Goldstein S."/>
            <person name="Gonzalez A.J."/>
            <person name="Green P.J."/>
            <person name="Hallab A."/>
            <person name="Hartog M."/>
            <person name="Hua A."/>
            <person name="Humphray S.J."/>
            <person name="Jeong D.H."/>
            <person name="Jing Y."/>
            <person name="Jocker A."/>
            <person name="Kenton S.M."/>
            <person name="Kim D.J."/>
            <person name="Klee K."/>
            <person name="Lai H."/>
            <person name="Lang C."/>
            <person name="Lin S."/>
            <person name="Macmil S.L."/>
            <person name="Magdelenat G."/>
            <person name="Matthews L."/>
            <person name="McCorrison J."/>
            <person name="Monaghan E.L."/>
            <person name="Mun J.H."/>
            <person name="Najar F.Z."/>
            <person name="Nicholson C."/>
            <person name="Noirot C."/>
            <person name="O'Bleness M."/>
            <person name="Paule C.R."/>
            <person name="Poulain J."/>
            <person name="Prion F."/>
            <person name="Qin B."/>
            <person name="Qu C."/>
            <person name="Retzel E.F."/>
            <person name="Riddle C."/>
            <person name="Sallet E."/>
            <person name="Samain S."/>
            <person name="Samson N."/>
            <person name="Sanders I."/>
            <person name="Saurat O."/>
            <person name="Scarpelli C."/>
            <person name="Schiex T."/>
            <person name="Segurens B."/>
            <person name="Severin A.J."/>
            <person name="Sherrier D.J."/>
            <person name="Shi R."/>
            <person name="Sims S."/>
            <person name="Singer S.R."/>
            <person name="Sinharoy S."/>
            <person name="Sterck L."/>
            <person name="Viollet A."/>
            <person name="Wang B.B."/>
            <person name="Wang K."/>
            <person name="Wang M."/>
            <person name="Wang X."/>
            <person name="Warfsmann J."/>
            <person name="Weissenbach J."/>
            <person name="White D.D."/>
            <person name="White J.D."/>
            <person name="Wiley G.B."/>
            <person name="Wincker P."/>
            <person name="Xing Y."/>
            <person name="Yang L."/>
            <person name="Yao Z."/>
            <person name="Ying F."/>
            <person name="Zhai J."/>
            <person name="Zhou L."/>
            <person name="Zuber A."/>
            <person name="Denarie J."/>
            <person name="Dixon R.A."/>
            <person name="May G.D."/>
            <person name="Schwartz D.C."/>
            <person name="Rogers J."/>
            <person name="Quetier F."/>
            <person name="Town C.D."/>
            <person name="Roe B.A."/>
        </authorList>
    </citation>
    <scope>NUCLEOTIDE SEQUENCE [LARGE SCALE GENOMIC DNA]</scope>
    <source>
        <strain evidence="2">A17</strain>
        <strain evidence="3 4">cv. Jemalong A17</strain>
    </source>
</reference>
<proteinExistence type="predicted"/>
<dbReference type="Proteomes" id="UP000002051">
    <property type="component" value="Chromosome 2"/>
</dbReference>
<feature type="transmembrane region" description="Helical" evidence="1">
    <location>
        <begin position="127"/>
        <end position="151"/>
    </location>
</feature>
<keyword evidence="1" id="KW-0472">Membrane</keyword>
<gene>
    <name evidence="2" type="ordered locus">MTR_2g096820</name>
</gene>
<feature type="transmembrane region" description="Helical" evidence="1">
    <location>
        <begin position="69"/>
        <end position="88"/>
    </location>
</feature>
<name>A0A072VBP6_MEDTR</name>
<feature type="transmembrane region" description="Helical" evidence="1">
    <location>
        <begin position="38"/>
        <end position="63"/>
    </location>
</feature>
<evidence type="ECO:0000313" key="4">
    <source>
        <dbReference type="Proteomes" id="UP000002051"/>
    </source>
</evidence>
<sequence>MCQEDAEDLQKKITSAKFNFNDRSLALLERLKNCSKGVGVLFGIPPCGLFGGIRITVFLTMWVGGSWGVWGFWCVGGCFGVWPFCWYLAAAGVAAVVMQLWLFCWYSAAAASVFLLQFAALKWVFSFAGLVFSLLFVLLVGGVGGASLCAVRLKVDPWKVRMYGVDAMGWFLKGFLFEPEFVWQPISPLYFSTRAY</sequence>
<dbReference type="HOGENOM" id="CLU_1392076_0_0_1"/>
<reference evidence="2 4" key="2">
    <citation type="journal article" date="2014" name="BMC Genomics">
        <title>An improved genome release (version Mt4.0) for the model legume Medicago truncatula.</title>
        <authorList>
            <person name="Tang H."/>
            <person name="Krishnakumar V."/>
            <person name="Bidwell S."/>
            <person name="Rosen B."/>
            <person name="Chan A."/>
            <person name="Zhou S."/>
            <person name="Gentzbittel L."/>
            <person name="Childs K.L."/>
            <person name="Yandell M."/>
            <person name="Gundlach H."/>
            <person name="Mayer K.F."/>
            <person name="Schwartz D.C."/>
            <person name="Town C.D."/>
        </authorList>
    </citation>
    <scope>GENOME REANNOTATION</scope>
    <source>
        <strain evidence="2">A17</strain>
        <strain evidence="3 4">cv. Jemalong A17</strain>
    </source>
</reference>
<protein>
    <submittedName>
        <fullName evidence="2">Transmembrane protein, putative</fullName>
    </submittedName>
</protein>
<dbReference type="EnsemblPlants" id="KEH39424">
    <property type="protein sequence ID" value="KEH39424"/>
    <property type="gene ID" value="MTR_2g096820"/>
</dbReference>
<reference evidence="3" key="3">
    <citation type="submission" date="2015-04" db="UniProtKB">
        <authorList>
            <consortium name="EnsemblPlants"/>
        </authorList>
    </citation>
    <scope>IDENTIFICATION</scope>
    <source>
        <strain evidence="3">cv. Jemalong A17</strain>
    </source>
</reference>
<keyword evidence="4" id="KW-1185">Reference proteome</keyword>
<dbReference type="EMBL" id="CM001218">
    <property type="protein sequence ID" value="KEH39424.1"/>
    <property type="molecule type" value="Genomic_DNA"/>
</dbReference>
<evidence type="ECO:0000313" key="3">
    <source>
        <dbReference type="EnsemblPlants" id="KEH39424"/>
    </source>
</evidence>
<accession>A0A072VBP6</accession>
<feature type="transmembrane region" description="Helical" evidence="1">
    <location>
        <begin position="100"/>
        <end position="121"/>
    </location>
</feature>
<keyword evidence="1 2" id="KW-0812">Transmembrane</keyword>
<keyword evidence="1" id="KW-1133">Transmembrane helix</keyword>